<dbReference type="RefSeq" id="XP_007328693.1">
    <property type="nucleotide sequence ID" value="XM_007328631.1"/>
</dbReference>
<evidence type="ECO:0000313" key="1">
    <source>
        <dbReference type="EMBL" id="EKM81231.1"/>
    </source>
</evidence>
<evidence type="ECO:0000313" key="2">
    <source>
        <dbReference type="Proteomes" id="UP000008493"/>
    </source>
</evidence>
<dbReference type="Proteomes" id="UP000008493">
    <property type="component" value="Unassembled WGS sequence"/>
</dbReference>
<sequence length="492" mass="55826">MSCPYCLQTTPGTSSAFTRGKDIDAEIEHVEDLISRLSAERLRLCKKRNEMRSPIYSLPPENLALIFKFACPPLDFSHKYGIDVVAPSIFLTGVGPLEKVVYPRIIGVLSAVSTLWNSTVSSTPSLWTSFVANDMDVHLMKTVLARSGNLPISASITAGTTPSSYQSLVVAPILQEAVRIHMLHVRNTSNIWLKEYLSRFANLELLCLQGGMEQDELDLVGSSCTRLVLKRFNCCITLSWSKIQVLHLTHVVVDVCLEILEKCMNLIEFKLKNPTSSRVEGVQLPTSSFTLPHLEVFEWLVDVENPVDCLMLRFTHMPVLNTLIWSEPQTDLIPSDAFSTFFERLPPTLTAVQIQYCVVHSDFTIFSYFLNLPHVEDLVFRLCSGSFMNVVFDNLGSMAENQLPVLPKLKSVYIDRFTGHLDQEKILETFRRRGTLLGNPFQLEFMKSRVEWTLEFQKELKMMIEAGYKVELWENSEPVDWLFSSKNGVRPT</sequence>
<dbReference type="OrthoDB" id="3365698at2759"/>
<dbReference type="GeneID" id="18826635"/>
<gene>
    <name evidence="1" type="ORF">AGABI1DRAFT_127247</name>
</gene>
<evidence type="ECO:0008006" key="3">
    <source>
        <dbReference type="Google" id="ProtNLM"/>
    </source>
</evidence>
<accession>K5X0B7</accession>
<protein>
    <recommendedName>
        <fullName evidence="3">F-box domain-containing protein</fullName>
    </recommendedName>
</protein>
<dbReference type="HOGENOM" id="CLU_044596_0_0_1"/>
<dbReference type="EMBL" id="JH971388">
    <property type="protein sequence ID" value="EKM81231.1"/>
    <property type="molecule type" value="Genomic_DNA"/>
</dbReference>
<name>K5X0B7_AGABU</name>
<organism evidence="1 2">
    <name type="scientific">Agaricus bisporus var. burnettii (strain JB137-S8 / ATCC MYA-4627 / FGSC 10392)</name>
    <name type="common">White button mushroom</name>
    <dbReference type="NCBI Taxonomy" id="597362"/>
    <lineage>
        <taxon>Eukaryota</taxon>
        <taxon>Fungi</taxon>
        <taxon>Dikarya</taxon>
        <taxon>Basidiomycota</taxon>
        <taxon>Agaricomycotina</taxon>
        <taxon>Agaricomycetes</taxon>
        <taxon>Agaricomycetidae</taxon>
        <taxon>Agaricales</taxon>
        <taxon>Agaricineae</taxon>
        <taxon>Agaricaceae</taxon>
        <taxon>Agaricus</taxon>
    </lineage>
</organism>
<proteinExistence type="predicted"/>
<dbReference type="KEGG" id="abp:AGABI1DRAFT127247"/>
<dbReference type="Gene3D" id="3.80.10.10">
    <property type="entry name" value="Ribonuclease Inhibitor"/>
    <property type="match status" value="1"/>
</dbReference>
<dbReference type="InterPro" id="IPR032675">
    <property type="entry name" value="LRR_dom_sf"/>
</dbReference>
<dbReference type="InParanoid" id="K5X0B7"/>
<dbReference type="AlphaFoldDB" id="K5X0B7"/>
<keyword evidence="2" id="KW-1185">Reference proteome</keyword>
<dbReference type="SUPFAM" id="SSF52047">
    <property type="entry name" value="RNI-like"/>
    <property type="match status" value="1"/>
</dbReference>
<reference evidence="2" key="1">
    <citation type="journal article" date="2012" name="Proc. Natl. Acad. Sci. U.S.A.">
        <title>Genome sequence of the button mushroom Agaricus bisporus reveals mechanisms governing adaptation to a humic-rich ecological niche.</title>
        <authorList>
            <person name="Morin E."/>
            <person name="Kohler A."/>
            <person name="Baker A.R."/>
            <person name="Foulongne-Oriol M."/>
            <person name="Lombard V."/>
            <person name="Nagy L.G."/>
            <person name="Ohm R.A."/>
            <person name="Patyshakuliyeva A."/>
            <person name="Brun A."/>
            <person name="Aerts A.L."/>
            <person name="Bailey A.M."/>
            <person name="Billette C."/>
            <person name="Coutinho P.M."/>
            <person name="Deakin G."/>
            <person name="Doddapaneni H."/>
            <person name="Floudas D."/>
            <person name="Grimwood J."/>
            <person name="Hilden K."/>
            <person name="Kuees U."/>
            <person name="LaButti K.M."/>
            <person name="Lapidus A."/>
            <person name="Lindquist E.A."/>
            <person name="Lucas S.M."/>
            <person name="Murat C."/>
            <person name="Riley R.W."/>
            <person name="Salamov A.A."/>
            <person name="Schmutz J."/>
            <person name="Subramanian V."/>
            <person name="Woesten H.A.B."/>
            <person name="Xu J."/>
            <person name="Eastwood D.C."/>
            <person name="Foster G.D."/>
            <person name="Sonnenberg A.S."/>
            <person name="Cullen D."/>
            <person name="de Vries R.P."/>
            <person name="Lundell T."/>
            <person name="Hibbett D.S."/>
            <person name="Henrissat B."/>
            <person name="Burton K.S."/>
            <person name="Kerrigan R.W."/>
            <person name="Challen M.P."/>
            <person name="Grigoriev I.V."/>
            <person name="Martin F."/>
        </authorList>
    </citation>
    <scope>NUCLEOTIDE SEQUENCE [LARGE SCALE GENOMIC DNA]</scope>
    <source>
        <strain evidence="2">JB137-S8 / ATCC MYA-4627 / FGSC 10392</strain>
    </source>
</reference>